<reference evidence="2 3" key="1">
    <citation type="submission" date="2019-01" db="EMBL/GenBank/DDBJ databases">
        <title>Chengkuizengella sp. nov., isolated from deep-sea sediment of East Pacific Ocean.</title>
        <authorList>
            <person name="Yang J."/>
            <person name="Lai Q."/>
            <person name="Shao Z."/>
        </authorList>
    </citation>
    <scope>NUCLEOTIDE SEQUENCE [LARGE SCALE GENOMIC DNA]</scope>
    <source>
        <strain evidence="2 3">YPA3-1-1</strain>
    </source>
</reference>
<dbReference type="EMBL" id="SIJB01000020">
    <property type="protein sequence ID" value="NBI29001.1"/>
    <property type="molecule type" value="Genomic_DNA"/>
</dbReference>
<dbReference type="AlphaFoldDB" id="A0A6N9PZR7"/>
<dbReference type="InterPro" id="IPR001584">
    <property type="entry name" value="Integrase_cat-core"/>
</dbReference>
<feature type="domain" description="Integrase catalytic" evidence="1">
    <location>
        <begin position="9"/>
        <end position="37"/>
    </location>
</feature>
<evidence type="ECO:0000313" key="3">
    <source>
        <dbReference type="Proteomes" id="UP000448943"/>
    </source>
</evidence>
<sequence length="47" mass="5829">MQLLRQLTKIFKTEFVRNRNFESLEDLKIQLADYVQITFESMEYWVI</sequence>
<evidence type="ECO:0000259" key="1">
    <source>
        <dbReference type="Pfam" id="PF13333"/>
    </source>
</evidence>
<comment type="caution">
    <text evidence="2">The sequence shown here is derived from an EMBL/GenBank/DDBJ whole genome shotgun (WGS) entry which is preliminary data.</text>
</comment>
<evidence type="ECO:0000313" key="2">
    <source>
        <dbReference type="EMBL" id="NBI29001.1"/>
    </source>
</evidence>
<protein>
    <recommendedName>
        <fullName evidence="1">Integrase catalytic domain-containing protein</fullName>
    </recommendedName>
</protein>
<dbReference type="Proteomes" id="UP000448943">
    <property type="component" value="Unassembled WGS sequence"/>
</dbReference>
<keyword evidence="3" id="KW-1185">Reference proteome</keyword>
<dbReference type="Pfam" id="PF13333">
    <property type="entry name" value="rve_2"/>
    <property type="match status" value="1"/>
</dbReference>
<organism evidence="2 3">
    <name type="scientific">Chengkuizengella marina</name>
    <dbReference type="NCBI Taxonomy" id="2507566"/>
    <lineage>
        <taxon>Bacteria</taxon>
        <taxon>Bacillati</taxon>
        <taxon>Bacillota</taxon>
        <taxon>Bacilli</taxon>
        <taxon>Bacillales</taxon>
        <taxon>Paenibacillaceae</taxon>
        <taxon>Chengkuizengella</taxon>
    </lineage>
</organism>
<accession>A0A6N9PZR7</accession>
<proteinExistence type="predicted"/>
<gene>
    <name evidence="2" type="ORF">ERL59_08520</name>
</gene>
<dbReference type="GO" id="GO:0015074">
    <property type="term" value="P:DNA integration"/>
    <property type="evidence" value="ECO:0007669"/>
    <property type="project" value="InterPro"/>
</dbReference>
<name>A0A6N9PZR7_9BACL</name>